<reference evidence="1" key="1">
    <citation type="submission" date="2015-02" db="EMBL/GenBank/DDBJ databases">
        <title>Genome Assembly of Bacillaceae bacterium MTCC 8252.</title>
        <authorList>
            <person name="Verma A."/>
            <person name="Khatri I."/>
            <person name="Mual P."/>
            <person name="Subramanian S."/>
            <person name="Krishnamurthi S."/>
        </authorList>
    </citation>
    <scope>NUCLEOTIDE SEQUENCE [LARGE SCALE GENOMIC DNA]</scope>
    <source>
        <strain evidence="1">MTCC 8252</strain>
    </source>
</reference>
<dbReference type="Proteomes" id="UP000031563">
    <property type="component" value="Unassembled WGS sequence"/>
</dbReference>
<protein>
    <submittedName>
        <fullName evidence="1">Uncharacterized protein</fullName>
    </submittedName>
</protein>
<keyword evidence="2" id="KW-1185">Reference proteome</keyword>
<comment type="caution">
    <text evidence="1">The sequence shown here is derived from an EMBL/GenBank/DDBJ whole genome shotgun (WGS) entry which is preliminary data.</text>
</comment>
<name>A0A0F5HMF3_BACTR</name>
<dbReference type="AlphaFoldDB" id="A0A0F5HMF3"/>
<evidence type="ECO:0000313" key="2">
    <source>
        <dbReference type="Proteomes" id="UP000031563"/>
    </source>
</evidence>
<evidence type="ECO:0000313" key="1">
    <source>
        <dbReference type="EMBL" id="KKB34458.1"/>
    </source>
</evidence>
<organism evidence="1 2">
    <name type="scientific">Bacillus thermotolerans</name>
    <name type="common">Quasibacillus thermotolerans</name>
    <dbReference type="NCBI Taxonomy" id="1221996"/>
    <lineage>
        <taxon>Bacteria</taxon>
        <taxon>Bacillati</taxon>
        <taxon>Bacillota</taxon>
        <taxon>Bacilli</taxon>
        <taxon>Bacillales</taxon>
        <taxon>Bacillaceae</taxon>
        <taxon>Bacillus</taxon>
    </lineage>
</organism>
<accession>A0A0F5HMF3</accession>
<dbReference type="STRING" id="1221996.QY95_03892"/>
<gene>
    <name evidence="1" type="ORF">QY95_03892</name>
</gene>
<sequence length="44" mass="5159">MVNIIQINFLITHVREIALQSTVLKALETLFYQGFEAFLLFLIF</sequence>
<proteinExistence type="predicted"/>
<dbReference type="EMBL" id="JWIR02000084">
    <property type="protein sequence ID" value="KKB34458.1"/>
    <property type="molecule type" value="Genomic_DNA"/>
</dbReference>